<sequence>MLGYGGLTYTLHDSKPCLLIFAYLALKWRIIIGRKDHSHQRKCRLTVFSPFIFTPNGSLLLWSEVVDDIKRSSNFLGRPSPDHFSNHLAASVKQGLDVEVVCRQNNFV</sequence>
<name>C8Z5P0_YEAS8</name>
<dbReference type="EMBL" id="FN393063">
    <property type="protein sequence ID" value="CAY78829.1"/>
    <property type="molecule type" value="Genomic_DNA"/>
</dbReference>
<dbReference type="HOGENOM" id="CLU_2199044_0_0_1"/>
<dbReference type="AlphaFoldDB" id="C8Z5P0"/>
<reference evidence="1 2" key="1">
    <citation type="journal article" date="2009" name="Proc. Natl. Acad. Sci. U.S.A.">
        <title>Eukaryote-to-eukaryote gene transfer events revealed by the genome sequence of the wine yeast Saccharomyces cerevisiae EC1118.</title>
        <authorList>
            <person name="Novo M."/>
            <person name="Bigey F."/>
            <person name="Beyne E."/>
            <person name="Galeote V."/>
            <person name="Gavory F."/>
            <person name="Mallet S."/>
            <person name="Cambot B."/>
            <person name="Legras J.L."/>
            <person name="Wincker P."/>
            <person name="Casaregola S."/>
            <person name="Dequin S."/>
        </authorList>
    </citation>
    <scope>NUCLEOTIDE SEQUENCE [LARGE SCALE GENOMIC DNA]</scope>
    <source>
        <strain evidence="2">Lalvin EC1118 / Prise de mousse</strain>
    </source>
</reference>
<evidence type="ECO:0000313" key="2">
    <source>
        <dbReference type="Proteomes" id="UP000000286"/>
    </source>
</evidence>
<evidence type="ECO:0000313" key="1">
    <source>
        <dbReference type="EMBL" id="CAY78829.1"/>
    </source>
</evidence>
<protein>
    <submittedName>
        <fullName evidence="1">EC1118_1D0_6161p</fullName>
    </submittedName>
</protein>
<gene>
    <name evidence="1" type="ORF">EC1118_1D0_6161g</name>
</gene>
<dbReference type="Proteomes" id="UP000000286">
    <property type="component" value="Chromosome IV"/>
</dbReference>
<proteinExistence type="predicted"/>
<organism evidence="1 2">
    <name type="scientific">Saccharomyces cerevisiae (strain Lalvin EC1118 / Prise de mousse)</name>
    <name type="common">Baker's yeast</name>
    <dbReference type="NCBI Taxonomy" id="643680"/>
    <lineage>
        <taxon>Eukaryota</taxon>
        <taxon>Fungi</taxon>
        <taxon>Dikarya</taxon>
        <taxon>Ascomycota</taxon>
        <taxon>Saccharomycotina</taxon>
        <taxon>Saccharomycetes</taxon>
        <taxon>Saccharomycetales</taxon>
        <taxon>Saccharomycetaceae</taxon>
        <taxon>Saccharomyces</taxon>
    </lineage>
</organism>
<accession>C8Z5P0</accession>